<comment type="caution">
    <text evidence="1">The sequence shown here is derived from an EMBL/GenBank/DDBJ whole genome shotgun (WGS) entry which is preliminary data.</text>
</comment>
<organism evidence="1 2">
    <name type="scientific">Candidatus Accumulibacter phosphatis</name>
    <dbReference type="NCBI Taxonomy" id="327160"/>
    <lineage>
        <taxon>Bacteria</taxon>
        <taxon>Pseudomonadati</taxon>
        <taxon>Pseudomonadota</taxon>
        <taxon>Betaproteobacteria</taxon>
        <taxon>Candidatus Accumulibacter</taxon>
    </lineage>
</organism>
<dbReference type="AlphaFoldDB" id="A0A6A7RVD0"/>
<gene>
    <name evidence="1" type="ORF">CRU78_13725</name>
</gene>
<dbReference type="EMBL" id="PDHS01000329">
    <property type="protein sequence ID" value="MQM31517.1"/>
    <property type="molecule type" value="Genomic_DNA"/>
</dbReference>
<evidence type="ECO:0000313" key="1">
    <source>
        <dbReference type="EMBL" id="MQM31517.1"/>
    </source>
</evidence>
<proteinExistence type="predicted"/>
<reference evidence="1 2" key="1">
    <citation type="submission" date="2017-09" db="EMBL/GenBank/DDBJ databases">
        <title>Metagenomic Analysis Reveals Denitrifying Candidatus Accumulibacter and Flanking Population as a Source of N2O.</title>
        <authorList>
            <person name="Gao H."/>
            <person name="Mao Y."/>
            <person name="Zhao X."/>
            <person name="Liu W.-T."/>
            <person name="Zhang T."/>
            <person name="Wells G."/>
        </authorList>
    </citation>
    <scope>NUCLEOTIDE SEQUENCE [LARGE SCALE GENOMIC DNA]</scope>
    <source>
        <strain evidence="1">CANDO_2_IC</strain>
    </source>
</reference>
<accession>A0A6A7RVD0</accession>
<dbReference type="NCBIfam" id="TIGR03016">
    <property type="entry name" value="pepcterm_hypo_1"/>
    <property type="match status" value="1"/>
</dbReference>
<protein>
    <submittedName>
        <fullName evidence="1">TIGR03016 family PEP-CTERM system-associated outer membrane protein</fullName>
    </submittedName>
</protein>
<name>A0A6A7RVD0_9PROT</name>
<dbReference type="InterPro" id="IPR017467">
    <property type="entry name" value="CHP03016_PEP-CTERM"/>
</dbReference>
<dbReference type="Proteomes" id="UP000342300">
    <property type="component" value="Unassembled WGS sequence"/>
</dbReference>
<sequence>MDTAMAMAMVMGMVTVMVQTVLEQGPAACVAHGQRRQTLALDGDALLAWGRRALRRPGLVSPLVIALACAATPARAANWTIQPSIQVMETLTDNLYLSSSSDKTGDLVTAITPGISIKGEGSRAKLRLAYGYTEQLYLRESNQRNSQNSLRAIGALEAVEDFFFIDATGTISQQYLSAFGAVSPSTANVNNNQTETSNYSLSPYVRGTMLGWVDYLVRYRRATTSSQSNLASDYDVSEWTGVLDGTTRWSHISWALNASHVQNTYSRGRDTDGSHYGITLSYRFSPQFQVSLLGGRESNNYVSLDQETNFTRGFGVDWTPDLRTQLAATVQNRFFGTGYDVNFRHRMRRSLVTFLASRNVTSQPSGVSNTGLGSNYDASYALIAASNPELSPSEIAAQTTESLQSRGLPADGTVVNGYLTDRQQVQELQQLSFAMLGVRNTVTLTATRSEQQPLGLVNGVTNNFSLPDRVLQQGVGISWGHKLTGISSLSLSLSQQRSTGYTAGSPETETQYANLLFSTRIGPNTSANVGARRVISSGVSSYTESALTAALFHSF</sequence>
<evidence type="ECO:0000313" key="2">
    <source>
        <dbReference type="Proteomes" id="UP000342300"/>
    </source>
</evidence>